<reference evidence="4 5" key="1">
    <citation type="journal article" date="2018" name="Front. Microbiol.">
        <title>Genome-Wide Analysis of Corynespora cassiicola Leaf Fall Disease Putative Effectors.</title>
        <authorList>
            <person name="Lopez D."/>
            <person name="Ribeiro S."/>
            <person name="Label P."/>
            <person name="Fumanal B."/>
            <person name="Venisse J.S."/>
            <person name="Kohler A."/>
            <person name="de Oliveira R.R."/>
            <person name="Labutti K."/>
            <person name="Lipzen A."/>
            <person name="Lail K."/>
            <person name="Bauer D."/>
            <person name="Ohm R.A."/>
            <person name="Barry K.W."/>
            <person name="Spatafora J."/>
            <person name="Grigoriev I.V."/>
            <person name="Martin F.M."/>
            <person name="Pujade-Renaud V."/>
        </authorList>
    </citation>
    <scope>NUCLEOTIDE SEQUENCE [LARGE SCALE GENOMIC DNA]</scope>
    <source>
        <strain evidence="4 5">Philippines</strain>
    </source>
</reference>
<name>A0A2T2P1H2_CORCC</name>
<proteinExistence type="inferred from homology"/>
<evidence type="ECO:0000259" key="3">
    <source>
        <dbReference type="Pfam" id="PF00561"/>
    </source>
</evidence>
<dbReference type="STRING" id="1448308.A0A2T2P1H2"/>
<keyword evidence="1 4" id="KW-0378">Hydrolase</keyword>
<evidence type="ECO:0000313" key="5">
    <source>
        <dbReference type="Proteomes" id="UP000240883"/>
    </source>
</evidence>
<dbReference type="Proteomes" id="UP000240883">
    <property type="component" value="Unassembled WGS sequence"/>
</dbReference>
<dbReference type="SUPFAM" id="SSF53474">
    <property type="entry name" value="alpha/beta-Hydrolases"/>
    <property type="match status" value="1"/>
</dbReference>
<comment type="similarity">
    <text evidence="2">Belongs to the AB hydrolase superfamily. Epoxide hydrolase family.</text>
</comment>
<evidence type="ECO:0000256" key="2">
    <source>
        <dbReference type="ARBA" id="ARBA00038334"/>
    </source>
</evidence>
<dbReference type="Pfam" id="PF00561">
    <property type="entry name" value="Abhydrolase_1"/>
    <property type="match status" value="1"/>
</dbReference>
<evidence type="ECO:0000313" key="4">
    <source>
        <dbReference type="EMBL" id="PSN71502.1"/>
    </source>
</evidence>
<dbReference type="EMBL" id="KZ678131">
    <property type="protein sequence ID" value="PSN71502.1"/>
    <property type="molecule type" value="Genomic_DNA"/>
</dbReference>
<dbReference type="InterPro" id="IPR029058">
    <property type="entry name" value="AB_hydrolase_fold"/>
</dbReference>
<dbReference type="PANTHER" id="PTHR43329">
    <property type="entry name" value="EPOXIDE HYDROLASE"/>
    <property type="match status" value="1"/>
</dbReference>
<dbReference type="GO" id="GO:0016787">
    <property type="term" value="F:hydrolase activity"/>
    <property type="evidence" value="ECO:0007669"/>
    <property type="project" value="UniProtKB-KW"/>
</dbReference>
<organism evidence="4 5">
    <name type="scientific">Corynespora cassiicola Philippines</name>
    <dbReference type="NCBI Taxonomy" id="1448308"/>
    <lineage>
        <taxon>Eukaryota</taxon>
        <taxon>Fungi</taxon>
        <taxon>Dikarya</taxon>
        <taxon>Ascomycota</taxon>
        <taxon>Pezizomycotina</taxon>
        <taxon>Dothideomycetes</taxon>
        <taxon>Pleosporomycetidae</taxon>
        <taxon>Pleosporales</taxon>
        <taxon>Corynesporascaceae</taxon>
        <taxon>Corynespora</taxon>
    </lineage>
</organism>
<sequence length="339" mass="38233">MENQSAHDVALKNGQKFHYYEGGSKTGVPLVFLHGWPGIAETWKHQSSYFCAQSKYRVITPDMRGYGESSAPKSKESYALQVLVPELVEFAEKLGITKAIWIAHDWGCGVANALAAHHPELFIGLVLISVPYRSAELGFENLVSLVNRDLYPEDEYEWGQWEYMKYHERHPEETAKVFDENYPIILKHMYSKADPSTFGKPSVTSDTFRVGGWFGGHPEKVPDIPLEGTLLDESLYNNLLGHSKKNGFAPANAYYLNHAANAEYAKSEKNNGVLEFPVLFIDSTYDATCSPSTSPKLGENQKKFVKNLTFKTIDAGHWVQLEKPTETNKVIDDWLKSTF</sequence>
<accession>A0A2T2P1H2</accession>
<evidence type="ECO:0000256" key="1">
    <source>
        <dbReference type="ARBA" id="ARBA00022801"/>
    </source>
</evidence>
<dbReference type="Gene3D" id="3.40.50.1820">
    <property type="entry name" value="alpha/beta hydrolase"/>
    <property type="match status" value="1"/>
</dbReference>
<dbReference type="InterPro" id="IPR000073">
    <property type="entry name" value="AB_hydrolase_1"/>
</dbReference>
<dbReference type="OrthoDB" id="408373at2759"/>
<dbReference type="InterPro" id="IPR000639">
    <property type="entry name" value="Epox_hydrolase-like"/>
</dbReference>
<protein>
    <submittedName>
        <fullName evidence="4">Alpha/beta-hydrolase</fullName>
    </submittedName>
</protein>
<dbReference type="AlphaFoldDB" id="A0A2T2P1H2"/>
<gene>
    <name evidence="4" type="ORF">BS50DRAFT_570844</name>
</gene>
<feature type="domain" description="AB hydrolase-1" evidence="3">
    <location>
        <begin position="29"/>
        <end position="130"/>
    </location>
</feature>
<keyword evidence="5" id="KW-1185">Reference proteome</keyword>
<dbReference type="PRINTS" id="PR00412">
    <property type="entry name" value="EPOXHYDRLASE"/>
</dbReference>